<gene>
    <name evidence="1" type="ORF">SDC9_202022</name>
</gene>
<proteinExistence type="predicted"/>
<accession>A0A645IU29</accession>
<dbReference type="EMBL" id="VSSQ01122498">
    <property type="protein sequence ID" value="MPN54352.1"/>
    <property type="molecule type" value="Genomic_DNA"/>
</dbReference>
<reference evidence="1" key="1">
    <citation type="submission" date="2019-08" db="EMBL/GenBank/DDBJ databases">
        <authorList>
            <person name="Kucharzyk K."/>
            <person name="Murdoch R.W."/>
            <person name="Higgins S."/>
            <person name="Loffler F."/>
        </authorList>
    </citation>
    <scope>NUCLEOTIDE SEQUENCE</scope>
</reference>
<evidence type="ECO:0000313" key="1">
    <source>
        <dbReference type="EMBL" id="MPN54352.1"/>
    </source>
</evidence>
<protein>
    <submittedName>
        <fullName evidence="1">Uncharacterized protein</fullName>
    </submittedName>
</protein>
<sequence>MISTVPWDDCGAYLRLSVTYEAYSEDEEISLMKEIYHRLTALDFKF</sequence>
<dbReference type="AlphaFoldDB" id="A0A645IU29"/>
<comment type="caution">
    <text evidence="1">The sequence shown here is derived from an EMBL/GenBank/DDBJ whole genome shotgun (WGS) entry which is preliminary data.</text>
</comment>
<organism evidence="1">
    <name type="scientific">bioreactor metagenome</name>
    <dbReference type="NCBI Taxonomy" id="1076179"/>
    <lineage>
        <taxon>unclassified sequences</taxon>
        <taxon>metagenomes</taxon>
        <taxon>ecological metagenomes</taxon>
    </lineage>
</organism>
<name>A0A645IU29_9ZZZZ</name>